<organism evidence="2 3">
    <name type="scientific">Chryseobacterium tructae</name>
    <dbReference type="NCBI Taxonomy" id="1037380"/>
    <lineage>
        <taxon>Bacteria</taxon>
        <taxon>Pseudomonadati</taxon>
        <taxon>Bacteroidota</taxon>
        <taxon>Flavobacteriia</taxon>
        <taxon>Flavobacteriales</taxon>
        <taxon>Weeksellaceae</taxon>
        <taxon>Chryseobacterium group</taxon>
        <taxon>Chryseobacterium</taxon>
    </lineage>
</organism>
<name>A0ABV7XQV1_9FLAO</name>
<gene>
    <name evidence="2" type="ORF">ACFONJ_04340</name>
</gene>
<keyword evidence="1" id="KW-0732">Signal</keyword>
<evidence type="ECO:0008006" key="4">
    <source>
        <dbReference type="Google" id="ProtNLM"/>
    </source>
</evidence>
<evidence type="ECO:0000313" key="2">
    <source>
        <dbReference type="EMBL" id="MFC3755195.1"/>
    </source>
</evidence>
<evidence type="ECO:0000256" key="1">
    <source>
        <dbReference type="SAM" id="SignalP"/>
    </source>
</evidence>
<dbReference type="EMBL" id="JBHRYO010000002">
    <property type="protein sequence ID" value="MFC3755195.1"/>
    <property type="molecule type" value="Genomic_DNA"/>
</dbReference>
<feature type="chain" id="PRO_5045455843" description="DUF4595 domain-containing protein" evidence="1">
    <location>
        <begin position="23"/>
        <end position="270"/>
    </location>
</feature>
<proteinExistence type="predicted"/>
<dbReference type="RefSeq" id="WP_290295234.1">
    <property type="nucleotide sequence ID" value="NZ_JAUFQR010000001.1"/>
</dbReference>
<reference evidence="3" key="1">
    <citation type="journal article" date="2019" name="Int. J. Syst. Evol. Microbiol.">
        <title>The Global Catalogue of Microorganisms (GCM) 10K type strain sequencing project: providing services to taxonomists for standard genome sequencing and annotation.</title>
        <authorList>
            <consortium name="The Broad Institute Genomics Platform"/>
            <consortium name="The Broad Institute Genome Sequencing Center for Infectious Disease"/>
            <person name="Wu L."/>
            <person name="Ma J."/>
        </authorList>
    </citation>
    <scope>NUCLEOTIDE SEQUENCE [LARGE SCALE GENOMIC DNA]</scope>
    <source>
        <strain evidence="3">CECT 7798</strain>
    </source>
</reference>
<evidence type="ECO:0000313" key="3">
    <source>
        <dbReference type="Proteomes" id="UP001595735"/>
    </source>
</evidence>
<dbReference type="Proteomes" id="UP001595735">
    <property type="component" value="Unassembled WGS sequence"/>
</dbReference>
<comment type="caution">
    <text evidence="2">The sequence shown here is derived from an EMBL/GenBank/DDBJ whole genome shotgun (WGS) entry which is preliminary data.</text>
</comment>
<keyword evidence="3" id="KW-1185">Reference proteome</keyword>
<sequence length="270" mass="31191">MTLKLKLFFLATLLVFISCSSSNDEIEMEKEVVIGNVSKLSYYFPGMSPTTEYMDPNYYFEYDAQNRVVRKNGGKIKLPKETEYTEAFSNKAYTIVTYNGNLITTSAYISNSNGEIFSGKKVFELDNQQRIAKCLVFIVESIVEKELIYQYQANKLVAIVTQYPNGDLNYKNVDRFTYYSDGNLKGIKTVTMQNNVDLVTRQEIEFSNYDKAPNPFKKLNIFDEHFHLSLSKNNPQKKITLEYVGGELASKQEVWWTNQYNADGTLKLFY</sequence>
<protein>
    <recommendedName>
        <fullName evidence="4">DUF4595 domain-containing protein</fullName>
    </recommendedName>
</protein>
<accession>A0ABV7XQV1</accession>
<dbReference type="PROSITE" id="PS51257">
    <property type="entry name" value="PROKAR_LIPOPROTEIN"/>
    <property type="match status" value="1"/>
</dbReference>
<feature type="signal peptide" evidence="1">
    <location>
        <begin position="1"/>
        <end position="22"/>
    </location>
</feature>